<proteinExistence type="predicted"/>
<dbReference type="NCBIfam" id="TIGR03696">
    <property type="entry name" value="Rhs_assc_core"/>
    <property type="match status" value="1"/>
</dbReference>
<dbReference type="Proteomes" id="UP000075420">
    <property type="component" value="Unassembled WGS sequence"/>
</dbReference>
<gene>
    <name evidence="4" type="ORF">BE08_32310</name>
</gene>
<evidence type="ECO:0000256" key="2">
    <source>
        <dbReference type="SAM" id="MobiDB-lite"/>
    </source>
</evidence>
<name>A0A150PGH7_SORCE</name>
<feature type="compositionally biased region" description="Low complexity" evidence="2">
    <location>
        <begin position="397"/>
        <end position="407"/>
    </location>
</feature>
<feature type="region of interest" description="Disordered" evidence="2">
    <location>
        <begin position="108"/>
        <end position="142"/>
    </location>
</feature>
<dbReference type="InterPro" id="IPR050708">
    <property type="entry name" value="T6SS_VgrG/RHS"/>
</dbReference>
<evidence type="ECO:0000256" key="1">
    <source>
        <dbReference type="ARBA" id="ARBA00022737"/>
    </source>
</evidence>
<dbReference type="Pfam" id="PF25023">
    <property type="entry name" value="TEN_YD-shell"/>
    <property type="match status" value="1"/>
</dbReference>
<dbReference type="Gene3D" id="2.180.10.10">
    <property type="entry name" value="RHS repeat-associated core"/>
    <property type="match status" value="1"/>
</dbReference>
<dbReference type="PANTHER" id="PTHR32305:SF15">
    <property type="entry name" value="PROTEIN RHSA-RELATED"/>
    <property type="match status" value="1"/>
</dbReference>
<evidence type="ECO:0000313" key="5">
    <source>
        <dbReference type="Proteomes" id="UP000075420"/>
    </source>
</evidence>
<dbReference type="InterPro" id="IPR022385">
    <property type="entry name" value="Rhs_assc_core"/>
</dbReference>
<feature type="region of interest" description="Disordered" evidence="2">
    <location>
        <begin position="396"/>
        <end position="416"/>
    </location>
</feature>
<sequence length="527" mass="55041">MRYTPFDLPERITQGAATITFGYDGDQQRIRKTTPEKDTLYFGDLYERVTDRASGTVKHRYHVHSPERVVAIVTRGGSDDGTRYVHVDHLGSIDALTDEDGNVRERRSYDPFGQRRNPVWGERPPASFPSDTTQGFTGHESDDELGLVNMKGRIYDPRIGRFLTTDPIISLPFFGQSWNPYSYVLNNPLAYVDPGGFQQAPPEDGARPPPPPGAEFRLEVHDLAPIGLDLRVVPLPKHEARPDTDTNTVAAETGGAMPPIDVSTTGSASGHVPQPVTTAPIDWSQNPYVQLEGGFVAGLSLGAVPFAGVGHGLLDAAGVLAHGTPEARMGLAIGQIVGGLALTIGGLTGEVFGGITSATGVGAAIGVPAIVVSTGLVVGGVGNIAAGIQGLSQALMSQGSGSPGPQSKAAVANGPPSLPAYAGGKTSGVLRTASGDIQITSGYKGPSAGMPPGTPGMNWRIKSHVEAHAAAVMRQQGLKDATLYINQAPCVGTTGCGAMLPRMLPEGARLRVVGPNGYDKVFIGLPD</sequence>
<dbReference type="InterPro" id="IPR032724">
    <property type="entry name" value="SCP1.201-like"/>
</dbReference>
<reference evidence="4 5" key="1">
    <citation type="submission" date="2014-02" db="EMBL/GenBank/DDBJ databases">
        <title>The small core and large imbalanced accessory genome model reveals a collaborative survival strategy of Sorangium cellulosum strains in nature.</title>
        <authorList>
            <person name="Han K."/>
            <person name="Peng R."/>
            <person name="Blom J."/>
            <person name="Li Y.-Z."/>
        </authorList>
    </citation>
    <scope>NUCLEOTIDE SEQUENCE [LARGE SCALE GENOMIC DNA]</scope>
    <source>
        <strain evidence="4 5">So0157-25</strain>
    </source>
</reference>
<dbReference type="PANTHER" id="PTHR32305">
    <property type="match status" value="1"/>
</dbReference>
<evidence type="ECO:0000313" key="4">
    <source>
        <dbReference type="EMBL" id="KYF54742.1"/>
    </source>
</evidence>
<feature type="domain" description="Teneurin-like YD-shell" evidence="3">
    <location>
        <begin position="81"/>
        <end position="166"/>
    </location>
</feature>
<comment type="caution">
    <text evidence="4">The sequence shown here is derived from an EMBL/GenBank/DDBJ whole genome shotgun (WGS) entry which is preliminary data.</text>
</comment>
<dbReference type="InterPro" id="IPR056823">
    <property type="entry name" value="TEN-like_YD-shell"/>
</dbReference>
<dbReference type="AlphaFoldDB" id="A0A150PGH7"/>
<evidence type="ECO:0000259" key="3">
    <source>
        <dbReference type="Pfam" id="PF25023"/>
    </source>
</evidence>
<protein>
    <recommendedName>
        <fullName evidence="3">Teneurin-like YD-shell domain-containing protein</fullName>
    </recommendedName>
</protein>
<accession>A0A150PGH7</accession>
<dbReference type="Pfam" id="PF14428">
    <property type="entry name" value="DddA-like"/>
    <property type="match status" value="1"/>
</dbReference>
<organism evidence="4 5">
    <name type="scientific">Sorangium cellulosum</name>
    <name type="common">Polyangium cellulosum</name>
    <dbReference type="NCBI Taxonomy" id="56"/>
    <lineage>
        <taxon>Bacteria</taxon>
        <taxon>Pseudomonadati</taxon>
        <taxon>Myxococcota</taxon>
        <taxon>Polyangia</taxon>
        <taxon>Polyangiales</taxon>
        <taxon>Polyangiaceae</taxon>
        <taxon>Sorangium</taxon>
    </lineage>
</organism>
<dbReference type="EMBL" id="JELY01001742">
    <property type="protein sequence ID" value="KYF54742.1"/>
    <property type="molecule type" value="Genomic_DNA"/>
</dbReference>
<keyword evidence="1" id="KW-0677">Repeat</keyword>